<sequence>MEIMKPTLFLSILFGFLCCNLTSSKYILADSNYTEIEVTDGGTVIGNVKYMGELATVGLNLYRSWELSDTSKTNPEKLVFSKVNNGLKKRGCLSHRYYPWEKKR</sequence>
<proteinExistence type="predicted"/>
<gene>
    <name evidence="1" type="ORF">AYP45_07490</name>
</gene>
<evidence type="ECO:0000313" key="2">
    <source>
        <dbReference type="Proteomes" id="UP000189681"/>
    </source>
</evidence>
<evidence type="ECO:0000313" key="1">
    <source>
        <dbReference type="EMBL" id="OOP56702.1"/>
    </source>
</evidence>
<comment type="caution">
    <text evidence="1">The sequence shown here is derived from an EMBL/GenBank/DDBJ whole genome shotgun (WGS) entry which is preliminary data.</text>
</comment>
<dbReference type="Proteomes" id="UP000189681">
    <property type="component" value="Unassembled WGS sequence"/>
</dbReference>
<dbReference type="EMBL" id="AYTS01000063">
    <property type="protein sequence ID" value="OOP56702.1"/>
    <property type="molecule type" value="Genomic_DNA"/>
</dbReference>
<reference evidence="1 2" key="1">
    <citation type="journal article" date="2017" name="Water Res.">
        <title>Discovery and metagenomic analysis of an anammox bacterial enrichment related to Candidatus "Brocadia caroliniensis" in a full-scale glycerol-fed nitritation-denitritation separate centrate treatment process.</title>
        <authorList>
            <person name="Park H."/>
            <person name="Brotto A.C."/>
            <person name="van Loosdrecht M.C."/>
            <person name="Chandran K."/>
        </authorList>
    </citation>
    <scope>NUCLEOTIDE SEQUENCE [LARGE SCALE GENOMIC DNA]</scope>
    <source>
        <strain evidence="1">26THWARD</strain>
    </source>
</reference>
<organism evidence="1 2">
    <name type="scientific">Candidatus Brocadia carolinensis</name>
    <dbReference type="NCBI Taxonomy" id="1004156"/>
    <lineage>
        <taxon>Bacteria</taxon>
        <taxon>Pseudomonadati</taxon>
        <taxon>Planctomycetota</taxon>
        <taxon>Candidatus Brocadiia</taxon>
        <taxon>Candidatus Brocadiales</taxon>
        <taxon>Candidatus Brocadiaceae</taxon>
        <taxon>Candidatus Brocadia</taxon>
    </lineage>
</organism>
<accession>A0A1V4AU89</accession>
<protein>
    <submittedName>
        <fullName evidence="1">Uncharacterized protein</fullName>
    </submittedName>
</protein>
<dbReference type="AlphaFoldDB" id="A0A1V4AU89"/>
<name>A0A1V4AU89_9BACT</name>
<dbReference type="STRING" id="1004156.AYP45_07490"/>